<protein>
    <submittedName>
        <fullName evidence="4">Uncharacterized protein</fullName>
    </submittedName>
</protein>
<evidence type="ECO:0000313" key="5">
    <source>
        <dbReference type="Proteomes" id="UP001141806"/>
    </source>
</evidence>
<dbReference type="EMBL" id="JAMYWD010000010">
    <property type="protein sequence ID" value="KAJ4958570.1"/>
    <property type="molecule type" value="Genomic_DNA"/>
</dbReference>
<evidence type="ECO:0000256" key="1">
    <source>
        <dbReference type="ARBA" id="ARBA00009995"/>
    </source>
</evidence>
<dbReference type="AlphaFoldDB" id="A0A9Q0H5M5"/>
<proteinExistence type="inferred from homology"/>
<dbReference type="OrthoDB" id="5835829at2759"/>
<feature type="region of interest" description="Disordered" evidence="3">
    <location>
        <begin position="309"/>
        <end position="336"/>
    </location>
</feature>
<gene>
    <name evidence="4" type="ORF">NE237_025681</name>
</gene>
<evidence type="ECO:0000256" key="2">
    <source>
        <dbReference type="ARBA" id="ARBA00022679"/>
    </source>
</evidence>
<comment type="caution">
    <text evidence="4">The sequence shown here is derived from an EMBL/GenBank/DDBJ whole genome shotgun (WGS) entry which is preliminary data.</text>
</comment>
<organism evidence="4 5">
    <name type="scientific">Protea cynaroides</name>
    <dbReference type="NCBI Taxonomy" id="273540"/>
    <lineage>
        <taxon>Eukaryota</taxon>
        <taxon>Viridiplantae</taxon>
        <taxon>Streptophyta</taxon>
        <taxon>Embryophyta</taxon>
        <taxon>Tracheophyta</taxon>
        <taxon>Spermatophyta</taxon>
        <taxon>Magnoliopsida</taxon>
        <taxon>Proteales</taxon>
        <taxon>Proteaceae</taxon>
        <taxon>Protea</taxon>
    </lineage>
</organism>
<dbReference type="Gene3D" id="3.40.50.2000">
    <property type="entry name" value="Glycogen Phosphorylase B"/>
    <property type="match status" value="4"/>
</dbReference>
<comment type="similarity">
    <text evidence="1">Belongs to the UDP-glycosyltransferase family.</text>
</comment>
<dbReference type="PANTHER" id="PTHR11926">
    <property type="entry name" value="GLUCOSYL/GLUCURONOSYL TRANSFERASES"/>
    <property type="match status" value="1"/>
</dbReference>
<accession>A0A9Q0H5M5</accession>
<dbReference type="GO" id="GO:0080043">
    <property type="term" value="F:quercetin 3-O-glucosyltransferase activity"/>
    <property type="evidence" value="ECO:0007669"/>
    <property type="project" value="TreeGrafter"/>
</dbReference>
<dbReference type="Pfam" id="PF00201">
    <property type="entry name" value="UDPGT"/>
    <property type="match status" value="1"/>
</dbReference>
<evidence type="ECO:0000313" key="4">
    <source>
        <dbReference type="EMBL" id="KAJ4958570.1"/>
    </source>
</evidence>
<keyword evidence="2" id="KW-0808">Transferase</keyword>
<reference evidence="4" key="1">
    <citation type="journal article" date="2023" name="Plant J.">
        <title>The genome of the king protea, Protea cynaroides.</title>
        <authorList>
            <person name="Chang J."/>
            <person name="Duong T.A."/>
            <person name="Schoeman C."/>
            <person name="Ma X."/>
            <person name="Roodt D."/>
            <person name="Barker N."/>
            <person name="Li Z."/>
            <person name="Van de Peer Y."/>
            <person name="Mizrachi E."/>
        </authorList>
    </citation>
    <scope>NUCLEOTIDE SEQUENCE</scope>
    <source>
        <tissue evidence="4">Young leaves</tissue>
    </source>
</reference>
<dbReference type="InterPro" id="IPR002213">
    <property type="entry name" value="UDP_glucos_trans"/>
</dbReference>
<dbReference type="SUPFAM" id="SSF53756">
    <property type="entry name" value="UDP-Glycosyltransferase/glycogen phosphorylase"/>
    <property type="match status" value="2"/>
</dbReference>
<dbReference type="GO" id="GO:0080044">
    <property type="term" value="F:quercetin 7-O-glucosyltransferase activity"/>
    <property type="evidence" value="ECO:0007669"/>
    <property type="project" value="TreeGrafter"/>
</dbReference>
<dbReference type="Proteomes" id="UP001141806">
    <property type="component" value="Unassembled WGS sequence"/>
</dbReference>
<dbReference type="CDD" id="cd03784">
    <property type="entry name" value="GT1_Gtf-like"/>
    <property type="match status" value="2"/>
</dbReference>
<name>A0A9Q0H5M5_9MAGN</name>
<sequence length="752" mass="83974">MEKEEGAHHAHVLVVTMPIQGHINPMLHFSKRLHSKGLRVTLAISKSLAKSMHAQTGPLRVETFSDGYDNGFQKGDKFEDYFETFRLVGSESIADLIKKQESLGDPITCVVYDSVFPRFLDVAKKLGLIAAAFFTQSCAVSFVYYHVQQGLLTVPVTAGPINSIPGLPLLAITDLPSFVSVNDGPYAAMLTLVVSQFCNIDKADWILFNSFDKLEQEVVNWMATLWPVKTIGPTVSSIYHNQQVEGDTDYSLHLFKPVTDTCLNWLNMRETRSVVYVSFGSLAELRDEQMKELASALKESNNHFMWKKDDEDGLQLNPNPNPTPRSSTTASTAAQGLSRARSSNLVVGAKSLVWAKVLLPSPSISCNPNPRPNHFLFLVIYSQCQPLCTWRKPHPPPFQIEMEKEEKVYHAHVLAITLPGQGHINPMLQFSKKLHSKGLRVTLAITRSLFKTMQAQTGPIRIETFSDGYDNGFQKEDKLEDYFESVKVVGSQTLTDLIKKQESLGDPITCVLYDSMFPWALDVAKQLGLTAVSFVTQSCAVSIIYYYIQQGLLTVPVTAGPVNSIHGFPLLEIADLPSFVSVYDGPYPMLLTLVINQFRNVDKADWILFNSFDKLEQEIINLMAKQLPVKTIGPTVSSIYHNQQVEGDKDYSLNLFKADADTCLNWLNMRETESVVYVSFGSIAEVGDEKMIELASALKESNNYFMWVAVTYGPRRKDLPSQDEKSEHELCLCSLDSVEAAYCITLSAAKLL</sequence>
<dbReference type="PANTHER" id="PTHR11926:SF1553">
    <property type="entry name" value="GLYCOSYLTRANSFERASE"/>
    <property type="match status" value="1"/>
</dbReference>
<feature type="compositionally biased region" description="Low complexity" evidence="3">
    <location>
        <begin position="324"/>
        <end position="334"/>
    </location>
</feature>
<evidence type="ECO:0000256" key="3">
    <source>
        <dbReference type="SAM" id="MobiDB-lite"/>
    </source>
</evidence>
<keyword evidence="5" id="KW-1185">Reference proteome</keyword>